<evidence type="ECO:0000313" key="4">
    <source>
        <dbReference type="EMBL" id="QDS77095.1"/>
    </source>
</evidence>
<dbReference type="GO" id="GO:0016783">
    <property type="term" value="F:sulfurtransferase activity"/>
    <property type="evidence" value="ECO:0007669"/>
    <property type="project" value="TreeGrafter"/>
</dbReference>
<reference evidence="4 5" key="1">
    <citation type="submission" date="2019-07" db="EMBL/GenBank/DDBJ databases">
        <title>Finished genome of Venturia effusa.</title>
        <authorList>
            <person name="Young C.A."/>
            <person name="Cox M.P."/>
            <person name="Ganley A.R.D."/>
            <person name="David W.J."/>
        </authorList>
    </citation>
    <scope>NUCLEOTIDE SEQUENCE [LARGE SCALE GENOMIC DNA]</scope>
    <source>
        <strain evidence="5">albino</strain>
    </source>
</reference>
<dbReference type="InterPro" id="IPR019407">
    <property type="entry name" value="CTU2"/>
</dbReference>
<evidence type="ECO:0000256" key="1">
    <source>
        <dbReference type="ARBA" id="ARBA00022490"/>
    </source>
</evidence>
<dbReference type="GO" id="GO:0032447">
    <property type="term" value="P:protein urmylation"/>
    <property type="evidence" value="ECO:0007669"/>
    <property type="project" value="UniProtKB-UniRule"/>
</dbReference>
<comment type="function">
    <text evidence="3">Plays a central role in 2-thiolation of mcm(5)S(2)U at tRNA wobble positions of tRNA(Lys), tRNA(Glu) and tRNA(Gln). May act by forming a heterodimer with NCS6 that ligates sulfur from thiocarboxylated URM1 onto the uridine of tRNAs at wobble position. Prior mcm(5) tRNA modification by the elongator complex is required for 2-thiolation. May also be involved in protein urmylation.</text>
</comment>
<dbReference type="Pfam" id="PF10288">
    <property type="entry name" value="CTU2"/>
    <property type="match status" value="1"/>
</dbReference>
<keyword evidence="5" id="KW-1185">Reference proteome</keyword>
<dbReference type="GO" id="GO:0000049">
    <property type="term" value="F:tRNA binding"/>
    <property type="evidence" value="ECO:0007669"/>
    <property type="project" value="InterPro"/>
</dbReference>
<comment type="subcellular location">
    <subcellularLocation>
        <location evidence="3">Cytoplasm</location>
    </subcellularLocation>
</comment>
<dbReference type="UniPathway" id="UPA00988"/>
<sequence length="382" mass="42079">MPGQVITTNTTNTTTTTQTTTLCKRCNTLEAALTVRNDALCRDCFTNYVHTKIVKRMEAFRTRHSAHGEEPLLLLPISLGLSSLTLLQILHRHRQSQRHRTGRTGFNLRLFNVAMPGSDSVLEGKKLDAVRRAYPHYSLTTLPLDTVFLPSSCHDSLSRNEKGAAQKALARLLESTPSATSASHVLSLLRTRLIVAFATSNTCEGILWGSSTTKLAETILAETAKGHGFSLPWAVTDGLSPYGLPFFYPVRDVLKKELISRLQLDENAALKEMVIQEGVTKAPPSSKNTSIDALVKQYFESVEEHYPSIISNVVRTTGKLEQARWNGAQRCKLCQLPVDEALLGINAWGGHQETHQEAGQRDAGLCYGCTRSLPTDAIPFLP</sequence>
<evidence type="ECO:0000313" key="5">
    <source>
        <dbReference type="Proteomes" id="UP000316270"/>
    </source>
</evidence>
<dbReference type="HAMAP" id="MF_03054">
    <property type="entry name" value="CTU2"/>
    <property type="match status" value="1"/>
</dbReference>
<dbReference type="AlphaFoldDB" id="A0A517LN71"/>
<comment type="pathway">
    <text evidence="3">tRNA modification; 5-methoxycarbonylmethyl-2-thiouridine-tRNA biosynthesis.</text>
</comment>
<name>A0A517LN71_9PEZI</name>
<dbReference type="Proteomes" id="UP000316270">
    <property type="component" value="Chromosome 17"/>
</dbReference>
<gene>
    <name evidence="3" type="primary">NCS2</name>
    <name evidence="3" type="synonym">CTU2</name>
    <name evidence="4" type="ORF">FKW77_000574</name>
</gene>
<evidence type="ECO:0000256" key="3">
    <source>
        <dbReference type="HAMAP-Rule" id="MF_03054"/>
    </source>
</evidence>
<dbReference type="STRING" id="50376.A0A517LN71"/>
<proteinExistence type="inferred from homology"/>
<organism evidence="4 5">
    <name type="scientific">Venturia effusa</name>
    <dbReference type="NCBI Taxonomy" id="50376"/>
    <lineage>
        <taxon>Eukaryota</taxon>
        <taxon>Fungi</taxon>
        <taxon>Dikarya</taxon>
        <taxon>Ascomycota</taxon>
        <taxon>Pezizomycotina</taxon>
        <taxon>Dothideomycetes</taxon>
        <taxon>Pleosporomycetidae</taxon>
        <taxon>Venturiales</taxon>
        <taxon>Venturiaceae</taxon>
        <taxon>Venturia</taxon>
    </lineage>
</organism>
<keyword evidence="2 3" id="KW-0819">tRNA processing</keyword>
<dbReference type="OrthoDB" id="25129at2759"/>
<protein>
    <recommendedName>
        <fullName evidence="3">Cytoplasmic tRNA 2-thiolation protein 2</fullName>
    </recommendedName>
</protein>
<keyword evidence="1 3" id="KW-0963">Cytoplasm</keyword>
<dbReference type="GO" id="GO:0005829">
    <property type="term" value="C:cytosol"/>
    <property type="evidence" value="ECO:0007669"/>
    <property type="project" value="TreeGrafter"/>
</dbReference>
<accession>A0A517LN71</accession>
<dbReference type="PANTHER" id="PTHR20882">
    <property type="entry name" value="CYTOPLASMIC TRNA 2-THIOLATION PROTEIN 2"/>
    <property type="match status" value="1"/>
</dbReference>
<dbReference type="PANTHER" id="PTHR20882:SF14">
    <property type="entry name" value="CYTOPLASMIC TRNA 2-THIOLATION PROTEIN 2"/>
    <property type="match status" value="1"/>
</dbReference>
<dbReference type="Gene3D" id="3.40.50.620">
    <property type="entry name" value="HUPs"/>
    <property type="match status" value="1"/>
</dbReference>
<dbReference type="InterPro" id="IPR014729">
    <property type="entry name" value="Rossmann-like_a/b/a_fold"/>
</dbReference>
<dbReference type="GO" id="GO:0002143">
    <property type="term" value="P:tRNA wobble position uridine thiolation"/>
    <property type="evidence" value="ECO:0007669"/>
    <property type="project" value="TreeGrafter"/>
</dbReference>
<comment type="similarity">
    <text evidence="3">Belongs to the CTU2/NCS2 family.</text>
</comment>
<evidence type="ECO:0000256" key="2">
    <source>
        <dbReference type="ARBA" id="ARBA00022694"/>
    </source>
</evidence>
<dbReference type="EMBL" id="CP042201">
    <property type="protein sequence ID" value="QDS77095.1"/>
    <property type="molecule type" value="Genomic_DNA"/>
</dbReference>
<dbReference type="GO" id="GO:0016779">
    <property type="term" value="F:nucleotidyltransferase activity"/>
    <property type="evidence" value="ECO:0007669"/>
    <property type="project" value="UniProtKB-UniRule"/>
</dbReference>